<dbReference type="GO" id="GO:0005829">
    <property type="term" value="C:cytosol"/>
    <property type="evidence" value="ECO:0007669"/>
    <property type="project" value="TreeGrafter"/>
</dbReference>
<sequence>MAEPIYLTSAFAGTGGRIKLCAEDFQVEEIPLYQPSGSGEHLYLRLRKTGLSTPELLFQLARFFRVRERDLGYAGLKDARATTIQTISIPGLSPTDATTLDLPGVTLLDATLHGNKLRLGHLAGNRFRILIRDTVEGAEQSATETLAVLQDLGVPNLFGEQRYGVLGNSAQIGRALLRREYDRVIALVIGDPKQISNDRWREAAERFARNDLRGVVDILPGRMRDERRMLQQLLAGRGAEQAVLALPHKRLRLYLSAVQSRLFDRLVTMRLQSLERLWPGDWAYKHANGACFRVEDAAAEQPRADAFEISPTGALVGHKVQLAAGQAGLLEEGLLDKEGIKPADFKLGRGLTMTGERRPLRVPLHDVELRATSDGLLLGFSLPRGSYATSVLREVMKNEGPNPGTGTEA</sequence>
<comment type="catalytic activity">
    <reaction evidence="4">
        <text>uridine(13) in tRNA = pseudouridine(13) in tRNA</text>
        <dbReference type="Rhea" id="RHEA:42540"/>
        <dbReference type="Rhea" id="RHEA-COMP:10105"/>
        <dbReference type="Rhea" id="RHEA-COMP:10106"/>
        <dbReference type="ChEBI" id="CHEBI:65314"/>
        <dbReference type="ChEBI" id="CHEBI:65315"/>
        <dbReference type="EC" id="5.4.99.27"/>
    </reaction>
</comment>
<dbReference type="InterPro" id="IPR042214">
    <property type="entry name" value="TruD_catalytic"/>
</dbReference>
<dbReference type="Pfam" id="PF01142">
    <property type="entry name" value="TruD"/>
    <property type="match status" value="1"/>
</dbReference>
<dbReference type="PROSITE" id="PS50984">
    <property type="entry name" value="TRUD"/>
    <property type="match status" value="1"/>
</dbReference>
<dbReference type="InterPro" id="IPR011760">
    <property type="entry name" value="PsdUridine_synth_TruD_insert"/>
</dbReference>
<dbReference type="InterPro" id="IPR020119">
    <property type="entry name" value="PsdUridine_synth_TruD_CS"/>
</dbReference>
<evidence type="ECO:0000259" key="5">
    <source>
        <dbReference type="PROSITE" id="PS50984"/>
    </source>
</evidence>
<dbReference type="AlphaFoldDB" id="A0A1X0XXU2"/>
<dbReference type="GO" id="GO:0160150">
    <property type="term" value="F:tRNA pseudouridine(13) synthase activity"/>
    <property type="evidence" value="ECO:0007669"/>
    <property type="project" value="UniProtKB-EC"/>
</dbReference>
<comment type="caution">
    <text evidence="6">The sequence shown here is derived from an EMBL/GenBank/DDBJ whole genome shotgun (WGS) entry which is preliminary data.</text>
</comment>
<reference evidence="6 7" key="1">
    <citation type="submission" date="2017-03" db="EMBL/GenBank/DDBJ databases">
        <title>Genome sequence of Geothermobacter sp. EPR-M, Deep-Sea Iron Reducer.</title>
        <authorList>
            <person name="Tully B."/>
            <person name="Savalia P."/>
            <person name="Abuyen K."/>
            <person name="Baughan C."/>
            <person name="Romero E."/>
            <person name="Ronkowski C."/>
            <person name="Torres B."/>
            <person name="Tremblay J."/>
            <person name="Trujillo A."/>
            <person name="Tyler M."/>
            <person name="Perez-Rodriguez I."/>
            <person name="Amend J."/>
        </authorList>
    </citation>
    <scope>NUCLEOTIDE SEQUENCE [LARGE SCALE GENOMIC DNA]</scope>
    <source>
        <strain evidence="6 7">EPR-M</strain>
    </source>
</reference>
<dbReference type="Proteomes" id="UP000193136">
    <property type="component" value="Unassembled WGS sequence"/>
</dbReference>
<dbReference type="PANTHER" id="PTHR47811">
    <property type="entry name" value="TRNA PSEUDOURIDINE SYNTHASE D"/>
    <property type="match status" value="1"/>
</dbReference>
<evidence type="ECO:0000313" key="6">
    <source>
        <dbReference type="EMBL" id="ORJ57685.1"/>
    </source>
</evidence>
<dbReference type="PROSITE" id="PS01268">
    <property type="entry name" value="UPF0024"/>
    <property type="match status" value="1"/>
</dbReference>
<dbReference type="CDD" id="cd01291">
    <property type="entry name" value="PseudoU_synth"/>
    <property type="match status" value="1"/>
</dbReference>
<comment type="function">
    <text evidence="4">Responsible for synthesis of pseudouridine from uracil-13 in transfer RNAs.</text>
</comment>
<dbReference type="InterPro" id="IPR050170">
    <property type="entry name" value="TruD_pseudoU_synthase"/>
</dbReference>
<dbReference type="OrthoDB" id="1550679at2"/>
<dbReference type="GO" id="GO:0031119">
    <property type="term" value="P:tRNA pseudouridine synthesis"/>
    <property type="evidence" value="ECO:0007669"/>
    <property type="project" value="UniProtKB-UniRule"/>
</dbReference>
<organism evidence="6 7">
    <name type="scientific">Geothermobacter hydrogeniphilus</name>
    <dbReference type="NCBI Taxonomy" id="1969733"/>
    <lineage>
        <taxon>Bacteria</taxon>
        <taxon>Pseudomonadati</taxon>
        <taxon>Thermodesulfobacteriota</taxon>
        <taxon>Desulfuromonadia</taxon>
        <taxon>Desulfuromonadales</taxon>
        <taxon>Geothermobacteraceae</taxon>
        <taxon>Geothermobacter</taxon>
    </lineage>
</organism>
<dbReference type="GO" id="GO:0003723">
    <property type="term" value="F:RNA binding"/>
    <property type="evidence" value="ECO:0007669"/>
    <property type="project" value="InterPro"/>
</dbReference>
<proteinExistence type="inferred from homology"/>
<dbReference type="InterPro" id="IPR001656">
    <property type="entry name" value="PsdUridine_synth_TruD"/>
</dbReference>
<dbReference type="Gene3D" id="1.10.1510.30">
    <property type="match status" value="1"/>
</dbReference>
<evidence type="ECO:0000256" key="2">
    <source>
        <dbReference type="ARBA" id="ARBA00022694"/>
    </source>
</evidence>
<keyword evidence="2 4" id="KW-0819">tRNA processing</keyword>
<evidence type="ECO:0000256" key="1">
    <source>
        <dbReference type="ARBA" id="ARBA00007953"/>
    </source>
</evidence>
<gene>
    <name evidence="4" type="primary">truD</name>
    <name evidence="6" type="ORF">B5V00_13015</name>
</gene>
<comment type="similarity">
    <text evidence="1 4">Belongs to the pseudouridine synthase TruD family.</text>
</comment>
<dbReference type="Gene3D" id="3.30.2350.20">
    <property type="entry name" value="TruD, catalytic domain"/>
    <property type="match status" value="1"/>
</dbReference>
<keyword evidence="3 4" id="KW-0413">Isomerase</keyword>
<dbReference type="EC" id="5.4.99.27" evidence="4"/>
<name>A0A1X0XXU2_9BACT</name>
<dbReference type="NCBIfam" id="TIGR00094">
    <property type="entry name" value="tRNA_TruD_broad"/>
    <property type="match status" value="1"/>
</dbReference>
<evidence type="ECO:0000313" key="7">
    <source>
        <dbReference type="Proteomes" id="UP000193136"/>
    </source>
</evidence>
<keyword evidence="7" id="KW-1185">Reference proteome</keyword>
<dbReference type="PIRSF" id="PIRSF037016">
    <property type="entry name" value="Pseudouridin_synth_euk_prd"/>
    <property type="match status" value="1"/>
</dbReference>
<dbReference type="HAMAP" id="MF_01082">
    <property type="entry name" value="TruD"/>
    <property type="match status" value="1"/>
</dbReference>
<dbReference type="STRING" id="1969733.B5V00_13015"/>
<dbReference type="RefSeq" id="WP_085011241.1">
    <property type="nucleotide sequence ID" value="NZ_NAAD01000017.1"/>
</dbReference>
<evidence type="ECO:0000256" key="4">
    <source>
        <dbReference type="HAMAP-Rule" id="MF_01082"/>
    </source>
</evidence>
<feature type="active site" description="Nucleophile" evidence="4">
    <location>
        <position position="78"/>
    </location>
</feature>
<dbReference type="InterPro" id="IPR020103">
    <property type="entry name" value="PsdUridine_synth_cat_dom_sf"/>
</dbReference>
<dbReference type="Gene3D" id="3.30.70.3160">
    <property type="match status" value="1"/>
</dbReference>
<dbReference type="SUPFAM" id="SSF55120">
    <property type="entry name" value="Pseudouridine synthase"/>
    <property type="match status" value="1"/>
</dbReference>
<dbReference type="PANTHER" id="PTHR47811:SF1">
    <property type="entry name" value="TRNA PSEUDOURIDINE SYNTHASE D"/>
    <property type="match status" value="1"/>
</dbReference>
<protein>
    <recommendedName>
        <fullName evidence="4">tRNA pseudouridine synthase D</fullName>
        <ecNumber evidence="4">5.4.99.27</ecNumber>
    </recommendedName>
    <alternativeName>
        <fullName evidence="4">tRNA pseudouridine(13) synthase</fullName>
    </alternativeName>
    <alternativeName>
        <fullName evidence="4">tRNA pseudouridylate synthase D</fullName>
    </alternativeName>
    <alternativeName>
        <fullName evidence="4">tRNA-uridine isomerase D</fullName>
    </alternativeName>
</protein>
<feature type="domain" description="TRUD" evidence="5">
    <location>
        <begin position="153"/>
        <end position="362"/>
    </location>
</feature>
<dbReference type="EMBL" id="NAAD01000017">
    <property type="protein sequence ID" value="ORJ57685.1"/>
    <property type="molecule type" value="Genomic_DNA"/>
</dbReference>
<evidence type="ECO:0000256" key="3">
    <source>
        <dbReference type="ARBA" id="ARBA00023235"/>
    </source>
</evidence>
<accession>A0A1X0XXU2</accession>